<evidence type="ECO:0000256" key="3">
    <source>
        <dbReference type="PIRNR" id="PIRNR036894"/>
    </source>
</evidence>
<dbReference type="GO" id="GO:0008270">
    <property type="term" value="F:zinc ion binding"/>
    <property type="evidence" value="ECO:0007669"/>
    <property type="project" value="UniProtKB-UniRule"/>
</dbReference>
<gene>
    <name evidence="8" type="ORF">SAMN05421767_13912</name>
</gene>
<dbReference type="GO" id="GO:0004476">
    <property type="term" value="F:mannose-6-phosphate isomerase activity"/>
    <property type="evidence" value="ECO:0007669"/>
    <property type="project" value="UniProtKB-UniRule"/>
</dbReference>
<dbReference type="PANTHER" id="PTHR42742:SF3">
    <property type="entry name" value="FRUCTOKINASE"/>
    <property type="match status" value="1"/>
</dbReference>
<dbReference type="Proteomes" id="UP000198556">
    <property type="component" value="Unassembled WGS sequence"/>
</dbReference>
<dbReference type="PIRSF" id="PIRSF036894">
    <property type="entry name" value="PMI_Firm_short"/>
    <property type="match status" value="1"/>
</dbReference>
<evidence type="ECO:0000256" key="5">
    <source>
        <dbReference type="PIRSR" id="PIRSR036894-2"/>
    </source>
</evidence>
<evidence type="ECO:0000259" key="6">
    <source>
        <dbReference type="Pfam" id="PF20511"/>
    </source>
</evidence>
<dbReference type="InterPro" id="IPR011051">
    <property type="entry name" value="RmlC_Cupin_sf"/>
</dbReference>
<dbReference type="InterPro" id="IPR051804">
    <property type="entry name" value="Carb_Metab_Reg_Kinase/Isom"/>
</dbReference>
<dbReference type="CDD" id="cd07010">
    <property type="entry name" value="cupin_PMI_type_I_N_bac"/>
    <property type="match status" value="1"/>
</dbReference>
<dbReference type="InterPro" id="IPR014628">
    <property type="entry name" value="Man6P_isomerase_Firm_short"/>
</dbReference>
<feature type="domain" description="Phosphomannose isomerase type I catalytic" evidence="6">
    <location>
        <begin position="10"/>
        <end position="124"/>
    </location>
</feature>
<dbReference type="AlphaFoldDB" id="A0A1H9NH24"/>
<evidence type="ECO:0000313" key="8">
    <source>
        <dbReference type="EMBL" id="SER35077.1"/>
    </source>
</evidence>
<dbReference type="InterPro" id="IPR049071">
    <property type="entry name" value="MPI_cupin_dom"/>
</dbReference>
<dbReference type="GO" id="GO:0005975">
    <property type="term" value="P:carbohydrate metabolic process"/>
    <property type="evidence" value="ECO:0007669"/>
    <property type="project" value="UniProtKB-UniRule"/>
</dbReference>
<name>A0A1H9NH24_9LACT</name>
<keyword evidence="9" id="KW-1185">Reference proteome</keyword>
<evidence type="ECO:0000259" key="7">
    <source>
        <dbReference type="Pfam" id="PF21621"/>
    </source>
</evidence>
<proteinExistence type="inferred from homology"/>
<feature type="domain" description="Mannose-6-phosphate isomerase cupin" evidence="7">
    <location>
        <begin position="253"/>
        <end position="322"/>
    </location>
</feature>
<protein>
    <recommendedName>
        <fullName evidence="3">Mannose-6-phosphate isomerase</fullName>
        <ecNumber evidence="3">5.3.1.8</ecNumber>
    </recommendedName>
</protein>
<sequence>MQESLLMPKKLIPAFKDYLWGGEKLRTEFKKQSDLAVLAESWEFSVHPDGLAKVVVDQEEITLKQYIDEYLTAKELGTAVNKPIDETVLIKLIDAKKDLSIQVHPKDDYARKFEGDNGKTEMWVILDSDPGAFVYYGMKETVTKEQFRKAIEENTVLNYLNKVPVQKGDIIFVPAGTIHAIGEGTMLCEIQQCSNVTYRVYDFNRKDAFGKTRELHVDKALEVLNLEAMVPNKAADELLIDANDYVFEAIRHCEYFDVKRANVTGTMPYQLHDTSFVVVNFTEGSGEFIWKEQYFKFKKGDSFFIPAQKAEIKIKGDCQVLFTTIPAK</sequence>
<dbReference type="SUPFAM" id="SSF51182">
    <property type="entry name" value="RmlC-like cupins"/>
    <property type="match status" value="1"/>
</dbReference>
<organism evidence="8 9">
    <name type="scientific">Granulicatella balaenopterae</name>
    <dbReference type="NCBI Taxonomy" id="137733"/>
    <lineage>
        <taxon>Bacteria</taxon>
        <taxon>Bacillati</taxon>
        <taxon>Bacillota</taxon>
        <taxon>Bacilli</taxon>
        <taxon>Lactobacillales</taxon>
        <taxon>Carnobacteriaceae</taxon>
        <taxon>Granulicatella</taxon>
    </lineage>
</organism>
<dbReference type="Gene3D" id="2.60.120.10">
    <property type="entry name" value="Jelly Rolls"/>
    <property type="match status" value="2"/>
</dbReference>
<keyword evidence="2 3" id="KW-0862">Zinc</keyword>
<feature type="active site" evidence="5">
    <location>
        <position position="199"/>
    </location>
</feature>
<reference evidence="8 9" key="1">
    <citation type="submission" date="2016-10" db="EMBL/GenBank/DDBJ databases">
        <authorList>
            <person name="de Groot N.N."/>
        </authorList>
    </citation>
    <scope>NUCLEOTIDE SEQUENCE [LARGE SCALE GENOMIC DNA]</scope>
    <source>
        <strain evidence="8 9">DSM 15827</strain>
    </source>
</reference>
<accession>A0A1H9NH24</accession>
<comment type="catalytic activity">
    <reaction evidence="3">
        <text>D-mannose 6-phosphate = D-fructose 6-phosphate</text>
        <dbReference type="Rhea" id="RHEA:12356"/>
        <dbReference type="ChEBI" id="CHEBI:58735"/>
        <dbReference type="ChEBI" id="CHEBI:61527"/>
        <dbReference type="EC" id="5.3.1.8"/>
    </reaction>
</comment>
<feature type="binding site" evidence="4">
    <location>
        <position position="121"/>
    </location>
    <ligand>
        <name>Zn(2+)</name>
        <dbReference type="ChEBI" id="CHEBI:29105"/>
    </ligand>
</feature>
<dbReference type="RefSeq" id="WP_089747556.1">
    <property type="nucleotide sequence ID" value="NZ_FOGF01000039.1"/>
</dbReference>
<dbReference type="OrthoDB" id="9808275at2"/>
<evidence type="ECO:0000313" key="9">
    <source>
        <dbReference type="Proteomes" id="UP000198556"/>
    </source>
</evidence>
<comment type="cofactor">
    <cofactor evidence="4">
        <name>Zn(2+)</name>
        <dbReference type="ChEBI" id="CHEBI:29105"/>
    </cofactor>
    <text evidence="4">Binds 1 zinc ion per subunit.</text>
</comment>
<dbReference type="InterPro" id="IPR046457">
    <property type="entry name" value="PMI_typeI_cat"/>
</dbReference>
<evidence type="ECO:0000256" key="4">
    <source>
        <dbReference type="PIRSR" id="PIRSR036894-1"/>
    </source>
</evidence>
<evidence type="ECO:0000256" key="2">
    <source>
        <dbReference type="ARBA" id="ARBA00022833"/>
    </source>
</evidence>
<dbReference type="Pfam" id="PF20511">
    <property type="entry name" value="PMI_typeI_cat"/>
    <property type="match status" value="1"/>
</dbReference>
<dbReference type="EC" id="5.3.1.8" evidence="3"/>
<keyword evidence="1 3" id="KW-0479">Metal-binding</keyword>
<dbReference type="EMBL" id="FOGF01000039">
    <property type="protein sequence ID" value="SER35077.1"/>
    <property type="molecule type" value="Genomic_DNA"/>
</dbReference>
<dbReference type="Pfam" id="PF21621">
    <property type="entry name" value="MPI_cupin_dom"/>
    <property type="match status" value="1"/>
</dbReference>
<dbReference type="InterPro" id="IPR014710">
    <property type="entry name" value="RmlC-like_jellyroll"/>
</dbReference>
<comment type="similarity">
    <text evidence="3">Belongs to the mannose-6-phosphate isomerase type 1 family.</text>
</comment>
<keyword evidence="3 8" id="KW-0413">Isomerase</keyword>
<dbReference type="STRING" id="137733.SAMN05421767_13912"/>
<dbReference type="PANTHER" id="PTHR42742">
    <property type="entry name" value="TRANSCRIPTIONAL REPRESSOR MPRA"/>
    <property type="match status" value="1"/>
</dbReference>
<feature type="binding site" evidence="4">
    <location>
        <position position="179"/>
    </location>
    <ligand>
        <name>Zn(2+)</name>
        <dbReference type="ChEBI" id="CHEBI:29105"/>
    </ligand>
</feature>
<evidence type="ECO:0000256" key="1">
    <source>
        <dbReference type="ARBA" id="ARBA00022723"/>
    </source>
</evidence>
<feature type="binding site" evidence="4">
    <location>
        <position position="104"/>
    </location>
    <ligand>
        <name>Zn(2+)</name>
        <dbReference type="ChEBI" id="CHEBI:29105"/>
    </ligand>
</feature>